<dbReference type="EMBL" id="CAKASE010000055">
    <property type="protein sequence ID" value="CAG9565967.1"/>
    <property type="molecule type" value="Genomic_DNA"/>
</dbReference>
<evidence type="ECO:0000313" key="3">
    <source>
        <dbReference type="Proteomes" id="UP000789524"/>
    </source>
</evidence>
<comment type="caution">
    <text evidence="2">The sequence shown here is derived from an EMBL/GenBank/DDBJ whole genome shotgun (WGS) entry which is preliminary data.</text>
</comment>
<evidence type="ECO:0000313" key="2">
    <source>
        <dbReference type="EMBL" id="CAG9565967.1"/>
    </source>
</evidence>
<feature type="region of interest" description="Disordered" evidence="1">
    <location>
        <begin position="1"/>
        <end position="97"/>
    </location>
</feature>
<name>A0A8J2QRE4_9NEOP</name>
<feature type="compositionally biased region" description="Pro residues" evidence="1">
    <location>
        <begin position="19"/>
        <end position="48"/>
    </location>
</feature>
<organism evidence="2 3">
    <name type="scientific">Danaus chrysippus</name>
    <name type="common">African queen</name>
    <dbReference type="NCBI Taxonomy" id="151541"/>
    <lineage>
        <taxon>Eukaryota</taxon>
        <taxon>Metazoa</taxon>
        <taxon>Ecdysozoa</taxon>
        <taxon>Arthropoda</taxon>
        <taxon>Hexapoda</taxon>
        <taxon>Insecta</taxon>
        <taxon>Pterygota</taxon>
        <taxon>Neoptera</taxon>
        <taxon>Endopterygota</taxon>
        <taxon>Lepidoptera</taxon>
        <taxon>Glossata</taxon>
        <taxon>Ditrysia</taxon>
        <taxon>Papilionoidea</taxon>
        <taxon>Nymphalidae</taxon>
        <taxon>Danainae</taxon>
        <taxon>Danaini</taxon>
        <taxon>Danaina</taxon>
        <taxon>Danaus</taxon>
        <taxon>Anosia</taxon>
    </lineage>
</organism>
<accession>A0A8J2QRE4</accession>
<dbReference type="Proteomes" id="UP000789524">
    <property type="component" value="Unassembled WGS sequence"/>
</dbReference>
<gene>
    <name evidence="2" type="ORF">DCHRY22_LOCUS6704</name>
</gene>
<dbReference type="AlphaFoldDB" id="A0A8J2QRE4"/>
<sequence>MYTGRQGPSEAIEAGVPLEPVPGLPAALPPPPAFLHPFPPQMPPPPNRPNDFFNLHHYGGPRAWAWPPPGPPPSAPLHYPSQDPSRLGHAHSATPQT</sequence>
<proteinExistence type="predicted"/>
<protein>
    <submittedName>
        <fullName evidence="2">(African queen) hypothetical protein</fullName>
    </submittedName>
</protein>
<keyword evidence="3" id="KW-1185">Reference proteome</keyword>
<evidence type="ECO:0000256" key="1">
    <source>
        <dbReference type="SAM" id="MobiDB-lite"/>
    </source>
</evidence>
<reference evidence="2" key="1">
    <citation type="submission" date="2021-09" db="EMBL/GenBank/DDBJ databases">
        <authorList>
            <person name="Martin H S."/>
        </authorList>
    </citation>
    <scope>NUCLEOTIDE SEQUENCE</scope>
</reference>
<feature type="compositionally biased region" description="Pro residues" evidence="1">
    <location>
        <begin position="66"/>
        <end position="75"/>
    </location>
</feature>
<feature type="compositionally biased region" description="Low complexity" evidence="1">
    <location>
        <begin position="49"/>
        <end position="65"/>
    </location>
</feature>